<gene>
    <name evidence="2" type="ORF">M421DRAFT_88988</name>
</gene>
<evidence type="ECO:0000256" key="1">
    <source>
        <dbReference type="SAM" id="MobiDB-lite"/>
    </source>
</evidence>
<evidence type="ECO:0000313" key="3">
    <source>
        <dbReference type="Proteomes" id="UP000800082"/>
    </source>
</evidence>
<organism evidence="2 3">
    <name type="scientific">Didymella exigua CBS 183.55</name>
    <dbReference type="NCBI Taxonomy" id="1150837"/>
    <lineage>
        <taxon>Eukaryota</taxon>
        <taxon>Fungi</taxon>
        <taxon>Dikarya</taxon>
        <taxon>Ascomycota</taxon>
        <taxon>Pezizomycotina</taxon>
        <taxon>Dothideomycetes</taxon>
        <taxon>Pleosporomycetidae</taxon>
        <taxon>Pleosporales</taxon>
        <taxon>Pleosporineae</taxon>
        <taxon>Didymellaceae</taxon>
        <taxon>Didymella</taxon>
    </lineage>
</organism>
<feature type="region of interest" description="Disordered" evidence="1">
    <location>
        <begin position="1"/>
        <end position="26"/>
    </location>
</feature>
<keyword evidence="3" id="KW-1185">Reference proteome</keyword>
<accession>A0A6A5RYK5</accession>
<dbReference type="EMBL" id="ML978958">
    <property type="protein sequence ID" value="KAF1932609.1"/>
    <property type="molecule type" value="Genomic_DNA"/>
</dbReference>
<proteinExistence type="predicted"/>
<sequence length="109" mass="12122">MASSSPTITSALMLPPPSNGQTRAAAEWSRGITWDPAQQAFIVEVILPFRRWETCTKSEAVTYAENGYIIWDAITGAVRSFETKTNPRTAFHRQIESVVYAEQDPECAV</sequence>
<dbReference type="AlphaFoldDB" id="A0A6A5RYK5"/>
<protein>
    <submittedName>
        <fullName evidence="2">Uncharacterized protein</fullName>
    </submittedName>
</protein>
<dbReference type="GeneID" id="54355390"/>
<dbReference type="Proteomes" id="UP000800082">
    <property type="component" value="Unassembled WGS sequence"/>
</dbReference>
<evidence type="ECO:0000313" key="2">
    <source>
        <dbReference type="EMBL" id="KAF1932609.1"/>
    </source>
</evidence>
<dbReference type="RefSeq" id="XP_033452857.1">
    <property type="nucleotide sequence ID" value="XM_033597723.1"/>
</dbReference>
<reference evidence="2" key="1">
    <citation type="journal article" date="2020" name="Stud. Mycol.">
        <title>101 Dothideomycetes genomes: a test case for predicting lifestyles and emergence of pathogens.</title>
        <authorList>
            <person name="Haridas S."/>
            <person name="Albert R."/>
            <person name="Binder M."/>
            <person name="Bloem J."/>
            <person name="Labutti K."/>
            <person name="Salamov A."/>
            <person name="Andreopoulos B."/>
            <person name="Baker S."/>
            <person name="Barry K."/>
            <person name="Bills G."/>
            <person name="Bluhm B."/>
            <person name="Cannon C."/>
            <person name="Castanera R."/>
            <person name="Culley D."/>
            <person name="Daum C."/>
            <person name="Ezra D."/>
            <person name="Gonzalez J."/>
            <person name="Henrissat B."/>
            <person name="Kuo A."/>
            <person name="Liang C."/>
            <person name="Lipzen A."/>
            <person name="Lutzoni F."/>
            <person name="Magnuson J."/>
            <person name="Mondo S."/>
            <person name="Nolan M."/>
            <person name="Ohm R."/>
            <person name="Pangilinan J."/>
            <person name="Park H.-J."/>
            <person name="Ramirez L."/>
            <person name="Alfaro M."/>
            <person name="Sun H."/>
            <person name="Tritt A."/>
            <person name="Yoshinaga Y."/>
            <person name="Zwiers L.-H."/>
            <person name="Turgeon B."/>
            <person name="Goodwin S."/>
            <person name="Spatafora J."/>
            <person name="Crous P."/>
            <person name="Grigoriev I."/>
        </authorList>
    </citation>
    <scope>NUCLEOTIDE SEQUENCE</scope>
    <source>
        <strain evidence="2">CBS 183.55</strain>
    </source>
</reference>
<name>A0A6A5RYK5_9PLEO</name>
<feature type="compositionally biased region" description="Polar residues" evidence="1">
    <location>
        <begin position="1"/>
        <end position="10"/>
    </location>
</feature>